<protein>
    <recommendedName>
        <fullName evidence="2">Peptidase S74 domain-containing protein</fullName>
    </recommendedName>
</protein>
<name>A0AAP8GWN8_BACMY</name>
<accession>A0AAP8GWN8</accession>
<evidence type="ECO:0000313" key="3">
    <source>
        <dbReference type="EMBL" id="PJN70496.1"/>
    </source>
</evidence>
<keyword evidence="1" id="KW-0175">Coiled coil</keyword>
<evidence type="ECO:0000259" key="2">
    <source>
        <dbReference type="PROSITE" id="PS51688"/>
    </source>
</evidence>
<feature type="domain" description="Peptidase S74" evidence="2">
    <location>
        <begin position="1004"/>
        <end position="1144"/>
    </location>
</feature>
<dbReference type="AlphaFoldDB" id="A0AAP8GWN8"/>
<dbReference type="NCBIfam" id="TIGR01665">
    <property type="entry name" value="put_anti_recept"/>
    <property type="match status" value="1"/>
</dbReference>
<feature type="coiled-coil region" evidence="1">
    <location>
        <begin position="372"/>
        <end position="421"/>
    </location>
</feature>
<dbReference type="RefSeq" id="WP_233156255.1">
    <property type="nucleotide sequence ID" value="NZ_JARLYK010000064.1"/>
</dbReference>
<dbReference type="EMBL" id="MKZQ01000031">
    <property type="protein sequence ID" value="PJN70496.1"/>
    <property type="molecule type" value="Genomic_DNA"/>
</dbReference>
<evidence type="ECO:0000313" key="4">
    <source>
        <dbReference type="Proteomes" id="UP000236165"/>
    </source>
</evidence>
<dbReference type="InterPro" id="IPR010572">
    <property type="entry name" value="Tail_dom"/>
</dbReference>
<dbReference type="Pfam" id="PF13884">
    <property type="entry name" value="Peptidase_S74"/>
    <property type="match status" value="1"/>
</dbReference>
<feature type="coiled-coil region" evidence="1">
    <location>
        <begin position="1095"/>
        <end position="1143"/>
    </location>
</feature>
<comment type="caution">
    <text evidence="3">The sequence shown here is derived from an EMBL/GenBank/DDBJ whole genome shotgun (WGS) entry which is preliminary data.</text>
</comment>
<dbReference type="InterPro" id="IPR007119">
    <property type="entry name" value="Phage_tail_spike_N"/>
</dbReference>
<reference evidence="3 4" key="1">
    <citation type="submission" date="2016-10" db="EMBL/GenBank/DDBJ databases">
        <title>Genome Sequence of Bacillus weihenstephanensis GM6LP.</title>
        <authorList>
            <person name="Poehlein A."/>
            <person name="Wemheuer F."/>
            <person name="Hollensteiner J."/>
            <person name="Wemheuer B."/>
        </authorList>
    </citation>
    <scope>NUCLEOTIDE SEQUENCE [LARGE SCALE GENOMIC DNA]</scope>
    <source>
        <strain evidence="3 4">GM6LP</strain>
    </source>
</reference>
<evidence type="ECO:0000256" key="1">
    <source>
        <dbReference type="SAM" id="Coils"/>
    </source>
</evidence>
<gene>
    <name evidence="3" type="ORF">BACWE_26760</name>
</gene>
<proteinExistence type="predicted"/>
<dbReference type="Proteomes" id="UP000236165">
    <property type="component" value="Unassembled WGS sequence"/>
</dbReference>
<dbReference type="PROSITE" id="PS51688">
    <property type="entry name" value="ICA"/>
    <property type="match status" value="1"/>
</dbReference>
<dbReference type="InterPro" id="IPR030392">
    <property type="entry name" value="S74_ICA"/>
</dbReference>
<dbReference type="Pfam" id="PF06605">
    <property type="entry name" value="Prophage_tail"/>
    <property type="match status" value="1"/>
</dbReference>
<sequence length="1147" mass="128614">MRTPSGELYVVDFKTEQIVASIQPKDYWDDKRHWEIKNNIDTLEFRVFDNTKNSATLMQQNLVLKEVRDGRIVPYVVTEIEKESDDRSVIAYASGEWVQLAKAGIIPPQKLEGKTVIEMVDIALAGTKWKKGNLEYTSFRSMTIDEFIDPLSFLKKIASLFELEIQYRAEVVGSQVVGRYVDMVKNRGRKTGKEVTLGKDLMGIKRIENSQNICTALVGFVKKEGGTIITVESINNGFPYIVDNDAFQRWNERGQHKFGFYTPETEEDITPQRLMTLMNTELKKRVNTSVSYEVEAQSIGRVFGLAHELINEGDTIRIKDTGFTPKLYLEARAIAGDESYKNPLEDKYVFGDYREIVDPNEELRKLYNKILASLGNKANKELLEQLEKLAEEAKKQSEQAVEESQTAKDISEKLKENIENNMVDIIEAKNPPTTGLKANKTLWRDISNGKPGILKIWTGVEWESVVPDVEGIKRDLELTNEAVSSKISGKQMEDYIGGLGSTNILVNSAFEDREINTSTGIITDRTPSLSKWVATTPVGTSVTPTTDKRHDGYNSVKIQANGLVTNVWTGVSQKTTVTSGAGKLVLSAWIFTDNKDSLDQDGDLEIKFLNGSTVVTTINVNLKDKLNNGVWIFIYVTADVPSSAVTNAEVRIGIRKNGLIWVSQPQFQQGEKPSSFMENPKDYTNYDQLVDEIAKKVATSEFDSKISTITSEIKQQSDRIDLTVSKDDVYTKIEGNERYGEKAIVERHESSISLLTDEISLRVKDGDIASAINQTAQAVLIQASKIYLDGFIEAKHLKAQELVGVTIKTAPNGNQRYVKLNQQNLELYDRDTARAEFRFFNRSDGTAINPTLTLGRSVSGGIVGALNITQWTPINAQGVDNYQNAQATIGMVEQYNPITNEFTYGSRINFFQNGQMAIKSTNSHNYSNNNGTFNFENTGKTTGNQMMLSDNNIDADLRLAYIRIRASHATGYQSYLQLVPTGENTPTAGLQLGNLSYTSLTNRSSRSIKSNIRDLEIDSLEKIMSLNVRQYNFKSDVEKLYQMRQESVGTGQVHTTRDIPLQYGLVLEDTDETFVSDLKDGINLYTLVTLNVDATQKIKLTQDDHEEEINNLKSKVASQDDEIADLKLQVAGQEDRIAKLEELLLQN</sequence>
<organism evidence="3 4">
    <name type="scientific">Bacillus mycoides</name>
    <dbReference type="NCBI Taxonomy" id="1405"/>
    <lineage>
        <taxon>Bacteria</taxon>
        <taxon>Bacillati</taxon>
        <taxon>Bacillota</taxon>
        <taxon>Bacilli</taxon>
        <taxon>Bacillales</taxon>
        <taxon>Bacillaceae</taxon>
        <taxon>Bacillus</taxon>
        <taxon>Bacillus cereus group</taxon>
    </lineage>
</organism>